<keyword evidence="2" id="KW-0805">Transcription regulation</keyword>
<dbReference type="InterPro" id="IPR039538">
    <property type="entry name" value="BetI_C"/>
</dbReference>
<dbReference type="PANTHER" id="PTHR30055">
    <property type="entry name" value="HTH-TYPE TRANSCRIPTIONAL REGULATOR RUTR"/>
    <property type="match status" value="1"/>
</dbReference>
<dbReference type="AlphaFoldDB" id="A0A3D9ZAJ9"/>
<dbReference type="EMBL" id="QUMQ01000001">
    <property type="protein sequence ID" value="REF94315.1"/>
    <property type="molecule type" value="Genomic_DNA"/>
</dbReference>
<dbReference type="GO" id="GO:0003700">
    <property type="term" value="F:DNA-binding transcription factor activity"/>
    <property type="evidence" value="ECO:0007669"/>
    <property type="project" value="TreeGrafter"/>
</dbReference>
<dbReference type="GO" id="GO:0000976">
    <property type="term" value="F:transcription cis-regulatory region binding"/>
    <property type="evidence" value="ECO:0007669"/>
    <property type="project" value="TreeGrafter"/>
</dbReference>
<dbReference type="InterPro" id="IPR009057">
    <property type="entry name" value="Homeodomain-like_sf"/>
</dbReference>
<evidence type="ECO:0000313" key="7">
    <source>
        <dbReference type="EMBL" id="REF94315.1"/>
    </source>
</evidence>
<evidence type="ECO:0000256" key="5">
    <source>
        <dbReference type="PROSITE-ProRule" id="PRU00335"/>
    </source>
</evidence>
<feature type="domain" description="HTH tetR-type" evidence="6">
    <location>
        <begin position="11"/>
        <end position="71"/>
    </location>
</feature>
<dbReference type="SUPFAM" id="SSF46689">
    <property type="entry name" value="Homeodomain-like"/>
    <property type="match status" value="1"/>
</dbReference>
<keyword evidence="4" id="KW-0804">Transcription</keyword>
<name>A0A3D9ZAJ9_9ACTN</name>
<accession>A0A3D9ZAJ9</accession>
<evidence type="ECO:0000256" key="3">
    <source>
        <dbReference type="ARBA" id="ARBA00023125"/>
    </source>
</evidence>
<dbReference type="InterPro" id="IPR001647">
    <property type="entry name" value="HTH_TetR"/>
</dbReference>
<dbReference type="InterPro" id="IPR050109">
    <property type="entry name" value="HTH-type_TetR-like_transc_reg"/>
</dbReference>
<keyword evidence="3 5" id="KW-0238">DNA-binding</keyword>
<dbReference type="Gene3D" id="1.10.357.10">
    <property type="entry name" value="Tetracycline Repressor, domain 2"/>
    <property type="match status" value="1"/>
</dbReference>
<protein>
    <submittedName>
        <fullName evidence="7">TetR family transcriptional regulator</fullName>
    </submittedName>
</protein>
<dbReference type="PROSITE" id="PS50977">
    <property type="entry name" value="HTH_TETR_2"/>
    <property type="match status" value="1"/>
</dbReference>
<dbReference type="RefSeq" id="WP_244940422.1">
    <property type="nucleotide sequence ID" value="NZ_QUMQ01000001.1"/>
</dbReference>
<organism evidence="7 8">
    <name type="scientific">Asanoa ferruginea</name>
    <dbReference type="NCBI Taxonomy" id="53367"/>
    <lineage>
        <taxon>Bacteria</taxon>
        <taxon>Bacillati</taxon>
        <taxon>Actinomycetota</taxon>
        <taxon>Actinomycetes</taxon>
        <taxon>Micromonosporales</taxon>
        <taxon>Micromonosporaceae</taxon>
        <taxon>Asanoa</taxon>
    </lineage>
</organism>
<dbReference type="Pfam" id="PF00440">
    <property type="entry name" value="TetR_N"/>
    <property type="match status" value="1"/>
</dbReference>
<keyword evidence="1" id="KW-0678">Repressor</keyword>
<dbReference type="PANTHER" id="PTHR30055:SF226">
    <property type="entry name" value="HTH-TYPE TRANSCRIPTIONAL REGULATOR PKSA"/>
    <property type="match status" value="1"/>
</dbReference>
<dbReference type="Pfam" id="PF13977">
    <property type="entry name" value="TetR_C_6"/>
    <property type="match status" value="1"/>
</dbReference>
<evidence type="ECO:0000256" key="4">
    <source>
        <dbReference type="ARBA" id="ARBA00023163"/>
    </source>
</evidence>
<evidence type="ECO:0000259" key="6">
    <source>
        <dbReference type="PROSITE" id="PS50977"/>
    </source>
</evidence>
<gene>
    <name evidence="7" type="ORF">DFJ67_0232</name>
</gene>
<evidence type="ECO:0000256" key="1">
    <source>
        <dbReference type="ARBA" id="ARBA00022491"/>
    </source>
</evidence>
<dbReference type="SUPFAM" id="SSF48498">
    <property type="entry name" value="Tetracyclin repressor-like, C-terminal domain"/>
    <property type="match status" value="1"/>
</dbReference>
<proteinExistence type="predicted"/>
<feature type="DNA-binding region" description="H-T-H motif" evidence="5">
    <location>
        <begin position="34"/>
        <end position="53"/>
    </location>
</feature>
<comment type="caution">
    <text evidence="7">The sequence shown here is derived from an EMBL/GenBank/DDBJ whole genome shotgun (WGS) entry which is preliminary data.</text>
</comment>
<evidence type="ECO:0000313" key="8">
    <source>
        <dbReference type="Proteomes" id="UP000256913"/>
    </source>
</evidence>
<reference evidence="7 8" key="1">
    <citation type="submission" date="2018-08" db="EMBL/GenBank/DDBJ databases">
        <title>Sequencing the genomes of 1000 actinobacteria strains.</title>
        <authorList>
            <person name="Klenk H.-P."/>
        </authorList>
    </citation>
    <scope>NUCLEOTIDE SEQUENCE [LARGE SCALE GENOMIC DNA]</scope>
    <source>
        <strain evidence="7 8">DSM 44099</strain>
    </source>
</reference>
<dbReference type="InterPro" id="IPR036271">
    <property type="entry name" value="Tet_transcr_reg_TetR-rel_C_sf"/>
</dbReference>
<keyword evidence="8" id="KW-1185">Reference proteome</keyword>
<evidence type="ECO:0000256" key="2">
    <source>
        <dbReference type="ARBA" id="ARBA00023015"/>
    </source>
</evidence>
<sequence length="193" mass="20619">MIPMPKRVDPTERRTLIADALMKVAAEQGLEAVSLRHVAAAAGATTGLVQHYFRTKDEMMLFALSVVSGHTEARISAAVGALGPAPAPRDLVRAMVTQMLPLDEERRADGKVALAFFAYAATRPQVAEVQRQGALGLRDFFATLMPAPAATTLLALVEGLGLYMISGTYPTDVALRALDDFLDSVFRPAAGRP</sequence>
<dbReference type="Proteomes" id="UP000256913">
    <property type="component" value="Unassembled WGS sequence"/>
</dbReference>